<dbReference type="STRING" id="1391654.AKJ09_01868"/>
<dbReference type="AlphaFoldDB" id="A0A0K1PQ30"/>
<accession>A0A0K1PQ30</accession>
<evidence type="ECO:0000256" key="1">
    <source>
        <dbReference type="SAM" id="MobiDB-lite"/>
    </source>
</evidence>
<gene>
    <name evidence="2" type="ORF">AKJ09_01868</name>
</gene>
<dbReference type="KEGG" id="llu:AKJ09_01868"/>
<keyword evidence="3" id="KW-1185">Reference proteome</keyword>
<evidence type="ECO:0000313" key="3">
    <source>
        <dbReference type="Proteomes" id="UP000064967"/>
    </source>
</evidence>
<name>A0A0K1PQ30_9BACT</name>
<protein>
    <submittedName>
        <fullName evidence="2">Uncharacterized protein</fullName>
    </submittedName>
</protein>
<feature type="region of interest" description="Disordered" evidence="1">
    <location>
        <begin position="34"/>
        <end position="63"/>
    </location>
</feature>
<dbReference type="Proteomes" id="UP000064967">
    <property type="component" value="Chromosome"/>
</dbReference>
<evidence type="ECO:0000313" key="2">
    <source>
        <dbReference type="EMBL" id="AKU95204.1"/>
    </source>
</evidence>
<proteinExistence type="predicted"/>
<dbReference type="EMBL" id="CP012333">
    <property type="protein sequence ID" value="AKU95204.1"/>
    <property type="molecule type" value="Genomic_DNA"/>
</dbReference>
<organism evidence="2 3">
    <name type="scientific">Labilithrix luteola</name>
    <dbReference type="NCBI Taxonomy" id="1391654"/>
    <lineage>
        <taxon>Bacteria</taxon>
        <taxon>Pseudomonadati</taxon>
        <taxon>Myxococcota</taxon>
        <taxon>Polyangia</taxon>
        <taxon>Polyangiales</taxon>
        <taxon>Labilitrichaceae</taxon>
        <taxon>Labilithrix</taxon>
    </lineage>
</organism>
<reference evidence="2 3" key="1">
    <citation type="submission" date="2015-08" db="EMBL/GenBank/DDBJ databases">
        <authorList>
            <person name="Babu N.S."/>
            <person name="Beckwith C.J."/>
            <person name="Beseler K.G."/>
            <person name="Brison A."/>
            <person name="Carone J.V."/>
            <person name="Caskin T.P."/>
            <person name="Diamond M."/>
            <person name="Durham M.E."/>
            <person name="Foxe J.M."/>
            <person name="Go M."/>
            <person name="Henderson B.A."/>
            <person name="Jones I.B."/>
            <person name="McGettigan J.A."/>
            <person name="Micheletti S.J."/>
            <person name="Nasrallah M.E."/>
            <person name="Ortiz D."/>
            <person name="Piller C.R."/>
            <person name="Privatt S.R."/>
            <person name="Schneider S.L."/>
            <person name="Sharp S."/>
            <person name="Smith T.C."/>
            <person name="Stanton J.D."/>
            <person name="Ullery H.E."/>
            <person name="Wilson R.J."/>
            <person name="Serrano M.G."/>
            <person name="Buck G."/>
            <person name="Lee V."/>
            <person name="Wang Y."/>
            <person name="Carvalho R."/>
            <person name="Voegtly L."/>
            <person name="Shi R."/>
            <person name="Duckworth R."/>
            <person name="Johnson A."/>
            <person name="Loviza R."/>
            <person name="Walstead R."/>
            <person name="Shah Z."/>
            <person name="Kiflezghi M."/>
            <person name="Wade K."/>
            <person name="Ball S.L."/>
            <person name="Bradley K.W."/>
            <person name="Asai D.J."/>
            <person name="Bowman C.A."/>
            <person name="Russell D.A."/>
            <person name="Pope W.H."/>
            <person name="Jacobs-Sera D."/>
            <person name="Hendrix R.W."/>
            <person name="Hatfull G.F."/>
        </authorList>
    </citation>
    <scope>NUCLEOTIDE SEQUENCE [LARGE SCALE GENOMIC DNA]</scope>
    <source>
        <strain evidence="2 3">DSM 27648</strain>
    </source>
</reference>
<sequence length="63" mass="6542">MTTRTPKYASRSHISITQHIQKGRGNVFAVAKNESFSGSGGLGGEGGEDETNSFGPADDDGRG</sequence>